<keyword evidence="5" id="KW-1185">Reference proteome</keyword>
<name>A0A8J6AU13_9EUKA</name>
<dbReference type="OrthoDB" id="3973241at2759"/>
<reference evidence="4" key="1">
    <citation type="submission" date="2021-05" db="EMBL/GenBank/DDBJ databases">
        <title>A free-living protist that lacks canonical eukaryotic 1 DNA replication and segregation systems.</title>
        <authorList>
            <person name="Salas-Leiva D.E."/>
            <person name="Tromer E.C."/>
            <person name="Curtis B.A."/>
            <person name="Jerlstrom-Hultqvist J."/>
            <person name="Kolisko M."/>
            <person name="Yi Z."/>
            <person name="Salas-Leiva J.S."/>
            <person name="Gallot-Lavallee L."/>
            <person name="Kops G.J.P.L."/>
            <person name="Archibald J.M."/>
            <person name="Simpson A.G.B."/>
            <person name="Roger A.J."/>
        </authorList>
    </citation>
    <scope>NUCLEOTIDE SEQUENCE</scope>
    <source>
        <strain evidence="4">BICM</strain>
    </source>
</reference>
<feature type="coiled-coil region" evidence="3">
    <location>
        <begin position="15"/>
        <end position="75"/>
    </location>
</feature>
<evidence type="ECO:0000313" key="5">
    <source>
        <dbReference type="Proteomes" id="UP000717585"/>
    </source>
</evidence>
<gene>
    <name evidence="4" type="ORF">J8273_3890</name>
</gene>
<sequence>MPLKKSHDKNVDDVVSSMELKAQGLRDKIQGVNDQIDRLKQQLAGPTRDTARAQATKLLQQRRQYQRQLTVIEKQSMNITAAKTSMSILETSRQTFDAMSSLNKAMGQRMKGFSADKIADLQDDMSELLYSADEITNTLSQDFAVPDSVTDADLELEMSILESEIAAGQMTEAGARPVYLEQSAPAEDEDEFII</sequence>
<dbReference type="EMBL" id="JAHDYR010000014">
    <property type="protein sequence ID" value="KAG9394636.1"/>
    <property type="molecule type" value="Genomic_DNA"/>
</dbReference>
<evidence type="ECO:0000256" key="2">
    <source>
        <dbReference type="ARBA" id="ARBA00023054"/>
    </source>
</evidence>
<comment type="caution">
    <text evidence="4">The sequence shown here is derived from an EMBL/GenBank/DDBJ whole genome shotgun (WGS) entry which is preliminary data.</text>
</comment>
<evidence type="ECO:0000256" key="3">
    <source>
        <dbReference type="SAM" id="Coils"/>
    </source>
</evidence>
<dbReference type="PANTHER" id="PTHR22761:SF12">
    <property type="entry name" value="CHARGED MULTIVESICULAR BODY PROTEIN 5"/>
    <property type="match status" value="1"/>
</dbReference>
<proteinExistence type="inferred from homology"/>
<dbReference type="InterPro" id="IPR005024">
    <property type="entry name" value="Snf7_fam"/>
</dbReference>
<dbReference type="GO" id="GO:0006900">
    <property type="term" value="P:vesicle budding from membrane"/>
    <property type="evidence" value="ECO:0007669"/>
    <property type="project" value="TreeGrafter"/>
</dbReference>
<dbReference type="AlphaFoldDB" id="A0A8J6AU13"/>
<accession>A0A8J6AU13</accession>
<dbReference type="Proteomes" id="UP000717585">
    <property type="component" value="Unassembled WGS sequence"/>
</dbReference>
<dbReference type="Gene3D" id="6.10.250.1710">
    <property type="match status" value="1"/>
</dbReference>
<keyword evidence="2 3" id="KW-0175">Coiled coil</keyword>
<dbReference type="GO" id="GO:0032511">
    <property type="term" value="P:late endosome to vacuole transport via multivesicular body sorting pathway"/>
    <property type="evidence" value="ECO:0007669"/>
    <property type="project" value="TreeGrafter"/>
</dbReference>
<comment type="similarity">
    <text evidence="1">Belongs to the SNF7 family.</text>
</comment>
<protein>
    <submittedName>
        <fullName evidence="4">Snf7</fullName>
    </submittedName>
</protein>
<evidence type="ECO:0000313" key="4">
    <source>
        <dbReference type="EMBL" id="KAG9394636.1"/>
    </source>
</evidence>
<dbReference type="GO" id="GO:0005771">
    <property type="term" value="C:multivesicular body"/>
    <property type="evidence" value="ECO:0007669"/>
    <property type="project" value="TreeGrafter"/>
</dbReference>
<dbReference type="PANTHER" id="PTHR22761">
    <property type="entry name" value="CHARGED MULTIVESICULAR BODY PROTEIN"/>
    <property type="match status" value="1"/>
</dbReference>
<dbReference type="Pfam" id="PF03357">
    <property type="entry name" value="Snf7"/>
    <property type="match status" value="1"/>
</dbReference>
<organism evidence="4 5">
    <name type="scientific">Carpediemonas membranifera</name>
    <dbReference type="NCBI Taxonomy" id="201153"/>
    <lineage>
        <taxon>Eukaryota</taxon>
        <taxon>Metamonada</taxon>
        <taxon>Carpediemonas-like organisms</taxon>
        <taxon>Carpediemonas</taxon>
    </lineage>
</organism>
<evidence type="ECO:0000256" key="1">
    <source>
        <dbReference type="ARBA" id="ARBA00006190"/>
    </source>
</evidence>